<evidence type="ECO:0000259" key="4">
    <source>
        <dbReference type="Pfam" id="PF02550"/>
    </source>
</evidence>
<dbReference type="Gene3D" id="3.40.1080.10">
    <property type="entry name" value="Glutaconate Coenzyme A-transferase"/>
    <property type="match status" value="1"/>
</dbReference>
<dbReference type="InterPro" id="IPR037171">
    <property type="entry name" value="NagB/RpiA_transferase-like"/>
</dbReference>
<dbReference type="InterPro" id="IPR046433">
    <property type="entry name" value="ActCoA_hydro"/>
</dbReference>
<feature type="active site" description="5-glutamyl coenzyme A thioester intermediate" evidence="2">
    <location>
        <position position="287"/>
    </location>
</feature>
<evidence type="ECO:0000256" key="3">
    <source>
        <dbReference type="PIRSR" id="PIRSR617821-2"/>
    </source>
</evidence>
<dbReference type="GO" id="GO:0006083">
    <property type="term" value="P:acetate metabolic process"/>
    <property type="evidence" value="ECO:0007669"/>
    <property type="project" value="InterPro"/>
</dbReference>
<dbReference type="Gene3D" id="3.40.1080.20">
    <property type="entry name" value="Acetyl-CoA hydrolase/transferase C-terminal domain"/>
    <property type="match status" value="1"/>
</dbReference>
<dbReference type="Gene3D" id="3.30.750.70">
    <property type="entry name" value="4-hydroxybutyrate coenzyme like domains"/>
    <property type="match status" value="1"/>
</dbReference>
<evidence type="ECO:0000256" key="2">
    <source>
        <dbReference type="PIRSR" id="PIRSR617821-1"/>
    </source>
</evidence>
<sequence length="496" mass="54521">MERIRCELLKNKIMSAEKAADLIMNNCLVGTSGFTPAGYPKAVPIALAKRADKGDKIQIDLFTGASVGHELDGLLSEKGIIRRRYPYQTNNNLRNSINNGIVKYNDMHLSNSAQYLKYGFLGKLDFAIIEAVAITEDGGIVPSTSVGNSNVIVECADKVIVEINVSQPAELEGIHDIYAINKPPFTEHIPIKNASDKIGTTYIPCDPEKIAAIVVTDIEDTTNPIAPIDETSEKMAENLISFLKSEVKCGRLPKNLLPLQSGVGSVANAVLGGLRYSEFENLDFYSEVFQDSALDLLESGKLRIASAASLTISPERIKYFLNNISKYKDKIILRPQEISNNPEIIRRLGVISINTAIEVDIYGNVNSTHIMGNKMMNGIGGSGDFARNAYISIFTTPSTALKGKISSVVPFVSHVDHSEHDVMVIVTENGVADLRGISPRERAELIIDNCAHNDYKEMLRDYYSRASQDAKGAHTPHLLSEAFSWHERYIQTGTMI</sequence>
<dbReference type="GO" id="GO:0008775">
    <property type="term" value="F:acetate CoA-transferase activity"/>
    <property type="evidence" value="ECO:0007669"/>
    <property type="project" value="InterPro"/>
</dbReference>
<dbReference type="InterPro" id="IPR038460">
    <property type="entry name" value="AcetylCoA_hyd_C_sf"/>
</dbReference>
<feature type="domain" description="Acetyl-CoA hydrolase/transferase N-terminal" evidence="4">
    <location>
        <begin position="9"/>
        <end position="214"/>
    </location>
</feature>
<feature type="binding site" evidence="3">
    <location>
        <position position="377"/>
    </location>
    <ligand>
        <name>CoA</name>
        <dbReference type="ChEBI" id="CHEBI:57287"/>
    </ligand>
</feature>
<accession>A0A974BIW7</accession>
<evidence type="ECO:0000256" key="1">
    <source>
        <dbReference type="ARBA" id="ARBA00009632"/>
    </source>
</evidence>
<dbReference type="InterPro" id="IPR017821">
    <property type="entry name" value="Succinate_CoA_transferase"/>
</dbReference>
<dbReference type="InterPro" id="IPR003702">
    <property type="entry name" value="ActCoA_hydro_N"/>
</dbReference>
<dbReference type="InterPro" id="IPR026888">
    <property type="entry name" value="AcetylCoA_hyd_C"/>
</dbReference>
<dbReference type="Pfam" id="PF13336">
    <property type="entry name" value="AcetylCoA_hyd_C"/>
    <property type="match status" value="1"/>
</dbReference>
<keyword evidence="7" id="KW-1185">Reference proteome</keyword>
<proteinExistence type="inferred from homology"/>
<keyword evidence="6" id="KW-0378">Hydrolase</keyword>
<dbReference type="GO" id="GO:0003986">
    <property type="term" value="F:acetyl-CoA hydrolase activity"/>
    <property type="evidence" value="ECO:0007669"/>
    <property type="project" value="TreeGrafter"/>
</dbReference>
<dbReference type="PANTHER" id="PTHR43609:SF1">
    <property type="entry name" value="ACETYL-COA HYDROLASE"/>
    <property type="match status" value="1"/>
</dbReference>
<name>A0A974BIW7_SEDHY</name>
<dbReference type="RefSeq" id="WP_179237637.1">
    <property type="nucleotide sequence ID" value="NZ_JACBNQ010000005.1"/>
</dbReference>
<dbReference type="FunFam" id="3.40.1080.20:FF:000001">
    <property type="entry name" value="Acetyl-CoA hydrolase Ach1"/>
    <property type="match status" value="1"/>
</dbReference>
<dbReference type="NCBIfam" id="TIGR03458">
    <property type="entry name" value="YgfH_subfam"/>
    <property type="match status" value="1"/>
</dbReference>
<feature type="domain" description="Acetyl-CoA hydrolase/transferase C-terminal" evidence="5">
    <location>
        <begin position="321"/>
        <end position="462"/>
    </location>
</feature>
<comment type="caution">
    <text evidence="6">The sequence shown here is derived from an EMBL/GenBank/DDBJ whole genome shotgun (WGS) entry which is preliminary data.</text>
</comment>
<feature type="binding site" evidence="3">
    <location>
        <position position="381"/>
    </location>
    <ligand>
        <name>CoA</name>
        <dbReference type="ChEBI" id="CHEBI:57287"/>
    </ligand>
</feature>
<feature type="binding site" evidence="3">
    <location>
        <begin position="262"/>
        <end position="266"/>
    </location>
    <ligand>
        <name>CoA</name>
        <dbReference type="ChEBI" id="CHEBI:57287"/>
    </ligand>
</feature>
<dbReference type="SUPFAM" id="SSF100950">
    <property type="entry name" value="NagB/RpiA/CoA transferase-like"/>
    <property type="match status" value="2"/>
</dbReference>
<protein>
    <submittedName>
        <fullName evidence="6">Acetyl-CoA hydrolase/transferase family protein</fullName>
    </submittedName>
</protein>
<organism evidence="6 7">
    <name type="scientific">Sedimentibacter hydroxybenzoicus DSM 7310</name>
    <dbReference type="NCBI Taxonomy" id="1123245"/>
    <lineage>
        <taxon>Bacteria</taxon>
        <taxon>Bacillati</taxon>
        <taxon>Bacillota</taxon>
        <taxon>Tissierellia</taxon>
        <taxon>Sedimentibacter</taxon>
    </lineage>
</organism>
<dbReference type="AlphaFoldDB" id="A0A974BIW7"/>
<evidence type="ECO:0000313" key="6">
    <source>
        <dbReference type="EMBL" id="NYB73947.1"/>
    </source>
</evidence>
<dbReference type="Proteomes" id="UP000611629">
    <property type="component" value="Unassembled WGS sequence"/>
</dbReference>
<dbReference type="Pfam" id="PF02550">
    <property type="entry name" value="AcetylCoA_hydro"/>
    <property type="match status" value="1"/>
</dbReference>
<reference evidence="6" key="1">
    <citation type="submission" date="2020-07" db="EMBL/GenBank/DDBJ databases">
        <title>Genomic analysis of a strain of Sedimentibacter Hydroxybenzoicus DSM7310.</title>
        <authorList>
            <person name="Ma S."/>
        </authorList>
    </citation>
    <scope>NUCLEOTIDE SEQUENCE</scope>
    <source>
        <strain evidence="6">DSM 7310</strain>
    </source>
</reference>
<dbReference type="GO" id="GO:0006084">
    <property type="term" value="P:acetyl-CoA metabolic process"/>
    <property type="evidence" value="ECO:0007669"/>
    <property type="project" value="InterPro"/>
</dbReference>
<evidence type="ECO:0000259" key="5">
    <source>
        <dbReference type="Pfam" id="PF13336"/>
    </source>
</evidence>
<gene>
    <name evidence="6" type="ORF">HZF24_07310</name>
</gene>
<dbReference type="EMBL" id="JACBNQ010000005">
    <property type="protein sequence ID" value="NYB73947.1"/>
    <property type="molecule type" value="Genomic_DNA"/>
</dbReference>
<comment type="similarity">
    <text evidence="1">Belongs to the acetyl-CoA hydrolase/transferase family.</text>
</comment>
<evidence type="ECO:0000313" key="7">
    <source>
        <dbReference type="Proteomes" id="UP000611629"/>
    </source>
</evidence>
<feature type="binding site" evidence="3">
    <location>
        <position position="357"/>
    </location>
    <ligand>
        <name>CoA</name>
        <dbReference type="ChEBI" id="CHEBI:57287"/>
    </ligand>
</feature>
<dbReference type="PANTHER" id="PTHR43609">
    <property type="entry name" value="ACETYL-COA HYDROLASE"/>
    <property type="match status" value="1"/>
</dbReference>